<reference evidence="1" key="1">
    <citation type="submission" date="2018-05" db="EMBL/GenBank/DDBJ databases">
        <authorList>
            <person name="Lanie J.A."/>
            <person name="Ng W.-L."/>
            <person name="Kazmierczak K.M."/>
            <person name="Andrzejewski T.M."/>
            <person name="Davidsen T.M."/>
            <person name="Wayne K.J."/>
            <person name="Tettelin H."/>
            <person name="Glass J.I."/>
            <person name="Rusch D."/>
            <person name="Podicherti R."/>
            <person name="Tsui H.-C.T."/>
            <person name="Winkler M.E."/>
        </authorList>
    </citation>
    <scope>NUCLEOTIDE SEQUENCE</scope>
</reference>
<name>A0A382C918_9ZZZZ</name>
<evidence type="ECO:0008006" key="2">
    <source>
        <dbReference type="Google" id="ProtNLM"/>
    </source>
</evidence>
<proteinExistence type="predicted"/>
<feature type="non-terminal residue" evidence="1">
    <location>
        <position position="69"/>
    </location>
</feature>
<dbReference type="EMBL" id="UINC01033369">
    <property type="protein sequence ID" value="SVB22550.1"/>
    <property type="molecule type" value="Genomic_DNA"/>
</dbReference>
<gene>
    <name evidence="1" type="ORF">METZ01_LOCUS175404</name>
</gene>
<sequence length="69" mass="7693">MSDLALFAHLMRRAGFSATRDELESCVEQGYEATVEELLAPGDPGNMPDDIIRRYHVDQNELRQLDGAG</sequence>
<evidence type="ECO:0000313" key="1">
    <source>
        <dbReference type="EMBL" id="SVB22550.1"/>
    </source>
</evidence>
<organism evidence="1">
    <name type="scientific">marine metagenome</name>
    <dbReference type="NCBI Taxonomy" id="408172"/>
    <lineage>
        <taxon>unclassified sequences</taxon>
        <taxon>metagenomes</taxon>
        <taxon>ecological metagenomes</taxon>
    </lineage>
</organism>
<dbReference type="AlphaFoldDB" id="A0A382C918"/>
<protein>
    <recommendedName>
        <fullName evidence="2">DUF1800 domain-containing protein</fullName>
    </recommendedName>
</protein>
<accession>A0A382C918</accession>